<reference evidence="13" key="1">
    <citation type="submission" date="2025-08" db="UniProtKB">
        <authorList>
            <consortium name="RefSeq"/>
        </authorList>
    </citation>
    <scope>IDENTIFICATION</scope>
</reference>
<evidence type="ECO:0000256" key="8">
    <source>
        <dbReference type="ARBA" id="ARBA00022989"/>
    </source>
</evidence>
<keyword evidence="10" id="KW-0325">Glycoprotein</keyword>
<gene>
    <name evidence="13" type="primary">LOC120273307</name>
</gene>
<evidence type="ECO:0000256" key="9">
    <source>
        <dbReference type="ARBA" id="ARBA00023136"/>
    </source>
</evidence>
<dbReference type="SUPFAM" id="SSF52058">
    <property type="entry name" value="L domain-like"/>
    <property type="match status" value="1"/>
</dbReference>
<dbReference type="InterPro" id="IPR032675">
    <property type="entry name" value="LRR_dom_sf"/>
</dbReference>
<feature type="domain" description="Disease resistance R13L4/SHOC-2-like LRR" evidence="11">
    <location>
        <begin position="11"/>
        <end position="228"/>
    </location>
</feature>
<evidence type="ECO:0000313" key="13">
    <source>
        <dbReference type="RefSeq" id="XP_039135863.1"/>
    </source>
</evidence>
<keyword evidence="12" id="KW-1185">Reference proteome</keyword>
<keyword evidence="8" id="KW-1133">Transmembrane helix</keyword>
<evidence type="ECO:0000313" key="12">
    <source>
        <dbReference type="Proteomes" id="UP001515500"/>
    </source>
</evidence>
<dbReference type="InterPro" id="IPR046956">
    <property type="entry name" value="RLP23-like"/>
</dbReference>
<dbReference type="Pfam" id="PF23598">
    <property type="entry name" value="LRR_14"/>
    <property type="match status" value="1"/>
</dbReference>
<evidence type="ECO:0000256" key="2">
    <source>
        <dbReference type="ARBA" id="ARBA00009592"/>
    </source>
</evidence>
<dbReference type="Pfam" id="PF00560">
    <property type="entry name" value="LRR_1"/>
    <property type="match status" value="4"/>
</dbReference>
<evidence type="ECO:0000259" key="11">
    <source>
        <dbReference type="Pfam" id="PF23598"/>
    </source>
</evidence>
<dbReference type="Proteomes" id="UP001515500">
    <property type="component" value="Chromosome 12"/>
</dbReference>
<dbReference type="PANTHER" id="PTHR48063:SF90">
    <property type="entry name" value="OS11G0565920 PROTEIN"/>
    <property type="match status" value="1"/>
</dbReference>
<dbReference type="FunFam" id="3.80.10.10:FF:000383">
    <property type="entry name" value="Leucine-rich repeat receptor protein kinase EMS1"/>
    <property type="match status" value="1"/>
</dbReference>
<sequence>MTPVVDDATWLSHLSSLKYVTMNGVGLTRVTNIMQSINNLPHLEEVYLRQCSIDSLPQSIPNLNFTSLTIMDIGKNLLHNTSIPDWLFRIPNLVVLKMDWCGFNGTIPSSIGNATTLEFLDLQWNQYMSGDIPRELGNLCKIQQLNFGGYTFSGQSLVDFENAFSGCIKNSLSVLSFYGSYMTGHLPDWLGDLRNITKLVLSLNYFSGSIPESLGRLSRLQFMDLSFNNLNGTIPISIGRLSSLQSLNLEQNQLNGVIPESLGQLSELEILALGSNNFNFSVITEAHFANLTSLKNLYLSDLVLNISSNWLPRFKADIIDLSSCKVGPKFPAWLENQVNLSTLMMSSAWIEDSMPDWFWNITYNMTLLDLTYNKISGSLPSHLNFQPQLRSVILYLGFNLFEGSVPNFPPNVAILDLTSNALSGTIPSDIGEVMNSSQLLLLSFSSNNLHGGIPNSLCNFPNLHILDLSNNNHLTGEIPDCWNNSQALGYLNLANNMLEGDLPISLGSLQSLQVLDLNNNSLHGEFPSFLKNCTSLITIDLGHNKFSGKIPTWVNQDMISLMILNLGSNDFSGDLPLLSNLTLLHFLDLSYNSFTGTIPKSYGNFSNMVNVIDNEGASFSEYSDYSLWTSFSKASLWTSFNTYVAVSAGASFSMPSLWTSC</sequence>
<dbReference type="GO" id="GO:0005886">
    <property type="term" value="C:plasma membrane"/>
    <property type="evidence" value="ECO:0007669"/>
    <property type="project" value="UniProtKB-SubCell"/>
</dbReference>
<evidence type="ECO:0000256" key="7">
    <source>
        <dbReference type="ARBA" id="ARBA00022737"/>
    </source>
</evidence>
<dbReference type="PANTHER" id="PTHR48063">
    <property type="entry name" value="LRR RECEPTOR-LIKE KINASE"/>
    <property type="match status" value="1"/>
</dbReference>
<evidence type="ECO:0000256" key="1">
    <source>
        <dbReference type="ARBA" id="ARBA00004251"/>
    </source>
</evidence>
<keyword evidence="7" id="KW-0677">Repeat</keyword>
<keyword evidence="5" id="KW-0812">Transmembrane</keyword>
<dbReference type="PRINTS" id="PR00019">
    <property type="entry name" value="LEURICHRPT"/>
</dbReference>
<proteinExistence type="inferred from homology"/>
<evidence type="ECO:0000256" key="4">
    <source>
        <dbReference type="ARBA" id="ARBA00022614"/>
    </source>
</evidence>
<evidence type="ECO:0000256" key="10">
    <source>
        <dbReference type="ARBA" id="ARBA00023180"/>
    </source>
</evidence>
<comment type="similarity">
    <text evidence="2">Belongs to the RLP family.</text>
</comment>
<dbReference type="InterPro" id="IPR001611">
    <property type="entry name" value="Leu-rich_rpt"/>
</dbReference>
<protein>
    <submittedName>
        <fullName evidence="13">Receptor-like protein EIX1</fullName>
    </submittedName>
</protein>
<dbReference type="InterPro" id="IPR003591">
    <property type="entry name" value="Leu-rich_rpt_typical-subtyp"/>
</dbReference>
<dbReference type="AlphaFoldDB" id="A0AB40C7T9"/>
<dbReference type="Pfam" id="PF13855">
    <property type="entry name" value="LRR_8"/>
    <property type="match status" value="1"/>
</dbReference>
<keyword evidence="3" id="KW-1003">Cell membrane</keyword>
<dbReference type="FunFam" id="3.80.10.10:FF:000649">
    <property type="entry name" value="Leucine Rich Repeat family protein"/>
    <property type="match status" value="1"/>
</dbReference>
<accession>A0AB40C7T9</accession>
<keyword evidence="4" id="KW-0433">Leucine-rich repeat</keyword>
<evidence type="ECO:0000256" key="3">
    <source>
        <dbReference type="ARBA" id="ARBA00022475"/>
    </source>
</evidence>
<organism evidence="12 13">
    <name type="scientific">Dioscorea cayennensis subsp. rotundata</name>
    <name type="common">White Guinea yam</name>
    <name type="synonym">Dioscorea rotundata</name>
    <dbReference type="NCBI Taxonomy" id="55577"/>
    <lineage>
        <taxon>Eukaryota</taxon>
        <taxon>Viridiplantae</taxon>
        <taxon>Streptophyta</taxon>
        <taxon>Embryophyta</taxon>
        <taxon>Tracheophyta</taxon>
        <taxon>Spermatophyta</taxon>
        <taxon>Magnoliopsida</taxon>
        <taxon>Liliopsida</taxon>
        <taxon>Dioscoreales</taxon>
        <taxon>Dioscoreaceae</taxon>
        <taxon>Dioscorea</taxon>
    </lineage>
</organism>
<keyword evidence="6" id="KW-0732">Signal</keyword>
<name>A0AB40C7T9_DIOCR</name>
<dbReference type="Gene3D" id="3.80.10.10">
    <property type="entry name" value="Ribonuclease Inhibitor"/>
    <property type="match status" value="2"/>
</dbReference>
<evidence type="ECO:0000256" key="5">
    <source>
        <dbReference type="ARBA" id="ARBA00022692"/>
    </source>
</evidence>
<dbReference type="SUPFAM" id="SSF52047">
    <property type="entry name" value="RNI-like"/>
    <property type="match status" value="2"/>
</dbReference>
<evidence type="ECO:0000256" key="6">
    <source>
        <dbReference type="ARBA" id="ARBA00022729"/>
    </source>
</evidence>
<keyword evidence="9" id="KW-0472">Membrane</keyword>
<dbReference type="InterPro" id="IPR055414">
    <property type="entry name" value="LRR_R13L4/SHOC2-like"/>
</dbReference>
<dbReference type="FunFam" id="3.80.10.10:FF:000095">
    <property type="entry name" value="LRR receptor-like serine/threonine-protein kinase GSO1"/>
    <property type="match status" value="1"/>
</dbReference>
<dbReference type="GeneID" id="120273307"/>
<comment type="subcellular location">
    <subcellularLocation>
        <location evidence="1">Cell membrane</location>
        <topology evidence="1">Single-pass type I membrane protein</topology>
    </subcellularLocation>
</comment>
<dbReference type="SMART" id="SM00369">
    <property type="entry name" value="LRR_TYP"/>
    <property type="match status" value="6"/>
</dbReference>
<dbReference type="RefSeq" id="XP_039135863.1">
    <property type="nucleotide sequence ID" value="XM_039279929.1"/>
</dbReference>